<dbReference type="Pfam" id="PF10075">
    <property type="entry name" value="CSN8_PSD8_EIF3K"/>
    <property type="match status" value="1"/>
</dbReference>
<dbReference type="Proteomes" id="UP000887568">
    <property type="component" value="Unplaced"/>
</dbReference>
<evidence type="ECO:0000256" key="2">
    <source>
        <dbReference type="ARBA" id="ARBA00004496"/>
    </source>
</evidence>
<evidence type="ECO:0000256" key="4">
    <source>
        <dbReference type="ARBA" id="ARBA00014875"/>
    </source>
</evidence>
<name>A0A913ZBZ8_PATMI</name>
<accession>A0A913ZBZ8</accession>
<dbReference type="RefSeq" id="XP_038049084.1">
    <property type="nucleotide sequence ID" value="XM_038193156.1"/>
</dbReference>
<dbReference type="AlphaFoldDB" id="A0A913ZBZ8"/>
<protein>
    <recommendedName>
        <fullName evidence="4">COP9 signalosome complex subunit 8</fullName>
    </recommendedName>
</protein>
<evidence type="ECO:0000313" key="9">
    <source>
        <dbReference type="EnsemblMetazoa" id="XP_038049084.1"/>
    </source>
</evidence>
<dbReference type="InterPro" id="IPR033464">
    <property type="entry name" value="CSN8_PSD8_EIF3K"/>
</dbReference>
<dbReference type="GO" id="GO:0008180">
    <property type="term" value="C:COP9 signalosome"/>
    <property type="evidence" value="ECO:0007669"/>
    <property type="project" value="UniProtKB-KW"/>
</dbReference>
<dbReference type="OrthoDB" id="5351233at2759"/>
<feature type="domain" description="PCI" evidence="8">
    <location>
        <begin position="2"/>
        <end position="172"/>
    </location>
</feature>
<evidence type="ECO:0000256" key="3">
    <source>
        <dbReference type="ARBA" id="ARBA00008252"/>
    </source>
</evidence>
<comment type="subcellular location">
    <subcellularLocation>
        <location evidence="2">Cytoplasm</location>
    </subcellularLocation>
    <subcellularLocation>
        <location evidence="1">Nucleus</location>
    </subcellularLocation>
</comment>
<dbReference type="EnsemblMetazoa" id="XM_038193156.1">
    <property type="protein sequence ID" value="XP_038049084.1"/>
    <property type="gene ID" value="LOC119722804"/>
</dbReference>
<dbReference type="PANTHER" id="PTHR13339">
    <property type="entry name" value="COP9 SIGNALOSOME COMPLEX SUBUNIT 8"/>
    <property type="match status" value="1"/>
</dbReference>
<dbReference type="PANTHER" id="PTHR13339:SF0">
    <property type="entry name" value="COP9 SIGNALOSOME COMPLEX SUBUNIT 8"/>
    <property type="match status" value="1"/>
</dbReference>
<dbReference type="GO" id="GO:0010387">
    <property type="term" value="P:COP9 signalosome assembly"/>
    <property type="evidence" value="ECO:0007669"/>
    <property type="project" value="InterPro"/>
</dbReference>
<dbReference type="Gene3D" id="1.25.40.990">
    <property type="match status" value="1"/>
</dbReference>
<evidence type="ECO:0000256" key="1">
    <source>
        <dbReference type="ARBA" id="ARBA00004123"/>
    </source>
</evidence>
<dbReference type="GO" id="GO:0005737">
    <property type="term" value="C:cytoplasm"/>
    <property type="evidence" value="ECO:0007669"/>
    <property type="project" value="UniProtKB-SubCell"/>
</dbReference>
<keyword evidence="5" id="KW-0963">Cytoplasm</keyword>
<dbReference type="GeneID" id="119722804"/>
<keyword evidence="7" id="KW-0539">Nucleus</keyword>
<evidence type="ECO:0000313" key="10">
    <source>
        <dbReference type="Proteomes" id="UP000887568"/>
    </source>
</evidence>
<evidence type="ECO:0000256" key="7">
    <source>
        <dbReference type="ARBA" id="ARBA00023242"/>
    </source>
</evidence>
<dbReference type="InterPro" id="IPR033205">
    <property type="entry name" value="COP9_CSN8"/>
</dbReference>
<evidence type="ECO:0000256" key="6">
    <source>
        <dbReference type="ARBA" id="ARBA00022790"/>
    </source>
</evidence>
<dbReference type="GO" id="GO:0000338">
    <property type="term" value="P:protein deneddylation"/>
    <property type="evidence" value="ECO:0007669"/>
    <property type="project" value="InterPro"/>
</dbReference>
<keyword evidence="6" id="KW-0736">Signalosome</keyword>
<evidence type="ECO:0000259" key="8">
    <source>
        <dbReference type="PROSITE" id="PS50250"/>
    </source>
</evidence>
<dbReference type="OMA" id="MRIPDKL"/>
<reference evidence="9" key="1">
    <citation type="submission" date="2022-11" db="UniProtKB">
        <authorList>
            <consortium name="EnsemblMetazoa"/>
        </authorList>
    </citation>
    <scope>IDENTIFICATION</scope>
</reference>
<sequence>MAAALDAEKLLVQCESQELEAPGGVATPEVYCKLLALYLLNNDMNNAKFLWKRIPQPIKTANPEVGLVWAVGQNMWQRDFPATYAALKKEWSEAVKPIMEAITENIRQRMFHLISQGYTTIEAEEFAAYVGLPVDQAITAVTAEGWQYNADNKMISPKKPVPQLDQAIPSEQHIAQLTDFVSFLEN</sequence>
<comment type="similarity">
    <text evidence="3">Belongs to the CSN8 family.</text>
</comment>
<organism evidence="9 10">
    <name type="scientific">Patiria miniata</name>
    <name type="common">Bat star</name>
    <name type="synonym">Asterina miniata</name>
    <dbReference type="NCBI Taxonomy" id="46514"/>
    <lineage>
        <taxon>Eukaryota</taxon>
        <taxon>Metazoa</taxon>
        <taxon>Echinodermata</taxon>
        <taxon>Eleutherozoa</taxon>
        <taxon>Asterozoa</taxon>
        <taxon>Asteroidea</taxon>
        <taxon>Valvatacea</taxon>
        <taxon>Valvatida</taxon>
        <taxon>Asterinidae</taxon>
        <taxon>Patiria</taxon>
    </lineage>
</organism>
<dbReference type="CTD" id="10920"/>
<keyword evidence="10" id="KW-1185">Reference proteome</keyword>
<proteinExistence type="inferred from homology"/>
<evidence type="ECO:0000256" key="5">
    <source>
        <dbReference type="ARBA" id="ARBA00022490"/>
    </source>
</evidence>
<dbReference type="PROSITE" id="PS50250">
    <property type="entry name" value="PCI"/>
    <property type="match status" value="1"/>
</dbReference>
<dbReference type="InterPro" id="IPR000717">
    <property type="entry name" value="PCI_dom"/>
</dbReference>
<dbReference type="FunFam" id="1.25.40.990:FF:000011">
    <property type="entry name" value="COP9 signalosome complex subunit 8-like Protein"/>
    <property type="match status" value="1"/>
</dbReference>